<proteinExistence type="predicted"/>
<protein>
    <submittedName>
        <fullName evidence="2">Uncharacterized protein</fullName>
    </submittedName>
</protein>
<dbReference type="AlphaFoldDB" id="A6DHB4"/>
<name>A6DHB4_9BACT</name>
<feature type="transmembrane region" description="Helical" evidence="1">
    <location>
        <begin position="6"/>
        <end position="24"/>
    </location>
</feature>
<keyword evidence="3" id="KW-1185">Reference proteome</keyword>
<dbReference type="InterPro" id="IPR011990">
    <property type="entry name" value="TPR-like_helical_dom_sf"/>
</dbReference>
<dbReference type="EMBL" id="ABCK01000003">
    <property type="protein sequence ID" value="EDM28997.1"/>
    <property type="molecule type" value="Genomic_DNA"/>
</dbReference>
<keyword evidence="1" id="KW-1133">Transmembrane helix</keyword>
<dbReference type="RefSeq" id="WP_007277299.1">
    <property type="nucleotide sequence ID" value="NZ_ABCK01000003.1"/>
</dbReference>
<keyword evidence="1" id="KW-0472">Membrane</keyword>
<comment type="caution">
    <text evidence="2">The sequence shown here is derived from an EMBL/GenBank/DDBJ whole genome shotgun (WGS) entry which is preliminary data.</text>
</comment>
<evidence type="ECO:0000313" key="2">
    <source>
        <dbReference type="EMBL" id="EDM28997.1"/>
    </source>
</evidence>
<organism evidence="2 3">
    <name type="scientific">Lentisphaera araneosa HTCC2155</name>
    <dbReference type="NCBI Taxonomy" id="313628"/>
    <lineage>
        <taxon>Bacteria</taxon>
        <taxon>Pseudomonadati</taxon>
        <taxon>Lentisphaerota</taxon>
        <taxon>Lentisphaeria</taxon>
        <taxon>Lentisphaerales</taxon>
        <taxon>Lentisphaeraceae</taxon>
        <taxon>Lentisphaera</taxon>
    </lineage>
</organism>
<dbReference type="Proteomes" id="UP000004947">
    <property type="component" value="Unassembled WGS sequence"/>
</dbReference>
<sequence length="196" mass="21824">MTNKAIISVLSCLVGIIVATLILLKKDVRPSQLVQKNTIPYEVQSASAQGLVNSGKYAFANKIFENSYSHFKDNPAFIEAYTDSLLASNQIDKATQISKDSLRAYPLNKNLRIKLAKCFILNSQSGTAYETLSQYPLYSQKEPSFLSLVIMTTPNTSALDSLMGKMKNFQSYQSFFPPRLVQNSTNSDYITKALKP</sequence>
<accession>A6DHB4</accession>
<evidence type="ECO:0000313" key="3">
    <source>
        <dbReference type="Proteomes" id="UP000004947"/>
    </source>
</evidence>
<dbReference type="Gene3D" id="1.25.40.10">
    <property type="entry name" value="Tetratricopeptide repeat domain"/>
    <property type="match status" value="1"/>
</dbReference>
<dbReference type="SUPFAM" id="SSF48452">
    <property type="entry name" value="TPR-like"/>
    <property type="match status" value="1"/>
</dbReference>
<gene>
    <name evidence="2" type="ORF">LNTAR_14312</name>
</gene>
<dbReference type="STRING" id="313628.LNTAR_14312"/>
<keyword evidence="1" id="KW-0812">Transmembrane</keyword>
<evidence type="ECO:0000256" key="1">
    <source>
        <dbReference type="SAM" id="Phobius"/>
    </source>
</evidence>
<reference evidence="2 3" key="1">
    <citation type="journal article" date="2010" name="J. Bacteriol.">
        <title>Genome sequence of Lentisphaera araneosa HTCC2155T, the type species of the order Lentisphaerales in the phylum Lentisphaerae.</title>
        <authorList>
            <person name="Thrash J.C."/>
            <person name="Cho J.C."/>
            <person name="Vergin K.L."/>
            <person name="Morris R.M."/>
            <person name="Giovannoni S.J."/>
        </authorList>
    </citation>
    <scope>NUCLEOTIDE SEQUENCE [LARGE SCALE GENOMIC DNA]</scope>
    <source>
        <strain evidence="2 3">HTCC2155</strain>
    </source>
</reference>